<dbReference type="Proteomes" id="UP000031553">
    <property type="component" value="Unassembled WGS sequence"/>
</dbReference>
<accession>A0A0N1F6X9</accession>
<name>A0A0N1F6X9_9PROT</name>
<comment type="caution">
    <text evidence="1">The sequence shown here is derived from an EMBL/GenBank/DDBJ whole genome shotgun (WGS) entry which is preliminary data.</text>
</comment>
<proteinExistence type="predicted"/>
<dbReference type="EMBL" id="JUFX02000247">
    <property type="protein sequence ID" value="KPH85330.1"/>
    <property type="molecule type" value="Genomic_DNA"/>
</dbReference>
<reference evidence="1 2" key="1">
    <citation type="submission" date="2015-07" db="EMBL/GenBank/DDBJ databases">
        <title>Draft Genome Sequence of Komagataeibacter intermedius Strain AF2, Isolated from Kombucha Tea.</title>
        <authorList>
            <person name="Santos R.A."/>
            <person name="Berretta A.A."/>
            <person name="Barud H.S."/>
            <person name="Ribeiro S.J."/>
            <person name="Gonzalez-Garcia L.N."/>
            <person name="Zucchi T.D."/>
            <person name="Goldman G.H."/>
            <person name="Riano-Pachon D.M."/>
        </authorList>
    </citation>
    <scope>NUCLEOTIDE SEQUENCE [LARGE SCALE GENOMIC DNA]</scope>
    <source>
        <strain evidence="1 2">AF2</strain>
    </source>
</reference>
<sequence>MFPGPPDYEDMQKGDMPEPEYILRLHDPICIFGNAYADQNSPFQDVQQNADEGMNRWLTGIMTTNACLPQSPLSHPHRHSP</sequence>
<evidence type="ECO:0000313" key="2">
    <source>
        <dbReference type="Proteomes" id="UP000031553"/>
    </source>
</evidence>
<organism evidence="1 2">
    <name type="scientific">Komagataeibacter intermedius AF2</name>
    <dbReference type="NCBI Taxonomy" id="1458464"/>
    <lineage>
        <taxon>Bacteria</taxon>
        <taxon>Pseudomonadati</taxon>
        <taxon>Pseudomonadota</taxon>
        <taxon>Alphaproteobacteria</taxon>
        <taxon>Acetobacterales</taxon>
        <taxon>Acetobacteraceae</taxon>
        <taxon>Komagataeibacter</taxon>
    </lineage>
</organism>
<gene>
    <name evidence="1" type="ORF">GLUCOINTEAF2_0201214</name>
</gene>
<evidence type="ECO:0000313" key="1">
    <source>
        <dbReference type="EMBL" id="KPH85330.1"/>
    </source>
</evidence>
<protein>
    <submittedName>
        <fullName evidence="1">Uncharacterized protein</fullName>
    </submittedName>
</protein>
<dbReference type="AlphaFoldDB" id="A0A0N1F6X9"/>